<dbReference type="InterPro" id="IPR013149">
    <property type="entry name" value="ADH-like_C"/>
</dbReference>
<keyword evidence="3 5" id="KW-0862">Zinc</keyword>
<evidence type="ECO:0000256" key="1">
    <source>
        <dbReference type="ARBA" id="ARBA00001947"/>
    </source>
</evidence>
<keyword evidence="10" id="KW-1185">Reference proteome</keyword>
<feature type="region of interest" description="Disordered" evidence="6">
    <location>
        <begin position="389"/>
        <end position="422"/>
    </location>
</feature>
<dbReference type="Pfam" id="PF00107">
    <property type="entry name" value="ADH_zinc_N"/>
    <property type="match status" value="1"/>
</dbReference>
<organism evidence="9 10">
    <name type="scientific">Luteitalea pratensis</name>
    <dbReference type="NCBI Taxonomy" id="1855912"/>
    <lineage>
        <taxon>Bacteria</taxon>
        <taxon>Pseudomonadati</taxon>
        <taxon>Acidobacteriota</taxon>
        <taxon>Vicinamibacteria</taxon>
        <taxon>Vicinamibacterales</taxon>
        <taxon>Vicinamibacteraceae</taxon>
        <taxon>Luteitalea</taxon>
    </lineage>
</organism>
<evidence type="ECO:0000259" key="8">
    <source>
        <dbReference type="Pfam" id="PF08240"/>
    </source>
</evidence>
<dbReference type="SUPFAM" id="SSF50129">
    <property type="entry name" value="GroES-like"/>
    <property type="match status" value="1"/>
</dbReference>
<protein>
    <submittedName>
        <fullName evidence="9">Formaldehyde dismutase</fullName>
        <ecNumber evidence="9">1.2.98.1</ecNumber>
    </submittedName>
</protein>
<dbReference type="RefSeq" id="WP_110172298.1">
    <property type="nucleotide sequence ID" value="NZ_CP015136.1"/>
</dbReference>
<dbReference type="PANTHER" id="PTHR42813:SF2">
    <property type="entry name" value="DEHYDROGENASE, ZINC-CONTAINING, PUTATIVE (AFU_ORTHOLOGUE AFUA_2G02810)-RELATED"/>
    <property type="match status" value="1"/>
</dbReference>
<feature type="domain" description="Alcohol dehydrogenase-like N-terminal" evidence="8">
    <location>
        <begin position="25"/>
        <end position="153"/>
    </location>
</feature>
<dbReference type="GO" id="GO:0047895">
    <property type="term" value="F:formaldehyde dismutase activity"/>
    <property type="evidence" value="ECO:0007669"/>
    <property type="project" value="UniProtKB-EC"/>
</dbReference>
<evidence type="ECO:0000259" key="7">
    <source>
        <dbReference type="Pfam" id="PF00107"/>
    </source>
</evidence>
<dbReference type="InterPro" id="IPR013154">
    <property type="entry name" value="ADH-like_N"/>
</dbReference>
<dbReference type="EC" id="1.2.98.1" evidence="9"/>
<comment type="similarity">
    <text evidence="5">Belongs to the zinc-containing alcohol dehydrogenase family.</text>
</comment>
<reference evidence="9 10" key="1">
    <citation type="journal article" date="2016" name="Genome Announc.">
        <title>First Complete Genome Sequence of a Subdivision 6 Acidobacterium Strain.</title>
        <authorList>
            <person name="Huang S."/>
            <person name="Vieira S."/>
            <person name="Bunk B."/>
            <person name="Riedel T."/>
            <person name="Sproer C."/>
            <person name="Overmann J."/>
        </authorList>
    </citation>
    <scope>NUCLEOTIDE SEQUENCE [LARGE SCALE GENOMIC DNA]</scope>
    <source>
        <strain evidence="10">DSM 100886 HEG_-6_39</strain>
    </source>
</reference>
<dbReference type="Proteomes" id="UP000076079">
    <property type="component" value="Chromosome"/>
</dbReference>
<proteinExistence type="inferred from homology"/>
<gene>
    <name evidence="9" type="primary">fdm_2</name>
    <name evidence="9" type="ORF">LuPra_03925</name>
</gene>
<keyword evidence="2 5" id="KW-0479">Metal-binding</keyword>
<dbReference type="PANTHER" id="PTHR42813">
    <property type="entry name" value="ZINC-TYPE ALCOHOL DEHYDROGENASE-LIKE"/>
    <property type="match status" value="1"/>
</dbReference>
<dbReference type="PROSITE" id="PS00059">
    <property type="entry name" value="ADH_ZINC"/>
    <property type="match status" value="1"/>
</dbReference>
<dbReference type="OrthoDB" id="9769198at2"/>
<evidence type="ECO:0000256" key="3">
    <source>
        <dbReference type="ARBA" id="ARBA00022833"/>
    </source>
</evidence>
<dbReference type="Gene3D" id="3.40.50.720">
    <property type="entry name" value="NAD(P)-binding Rossmann-like Domain"/>
    <property type="match status" value="1"/>
</dbReference>
<evidence type="ECO:0000256" key="5">
    <source>
        <dbReference type="RuleBase" id="RU361277"/>
    </source>
</evidence>
<dbReference type="CDD" id="cd08283">
    <property type="entry name" value="FDH_like_1"/>
    <property type="match status" value="1"/>
</dbReference>
<dbReference type="InterPro" id="IPR011032">
    <property type="entry name" value="GroES-like_sf"/>
</dbReference>
<sequence>MRAVCWEGTEKIQVETVPDPVILNPRDAIIKVTTTAICGSDLHIYDGYIPTMQKGDVLGHEFMGEVVEVGKEATRLNVGDRVVVPFTIACGHCYYCKEQLWSLCDNSNPNAWMAEKLYGYSGSGLFGYSHMYGGYPGGQAEYARVPFADVGPLKVPDTLTDEQVLFLSDIFPTGYMAAENCNIRPGDTVAVWGCGPVGQFAIKSAYLLGAERVIAIDRFAERLELASSQGEAETLNYERVDVLDALRQMTGGQGPDSCIDAVGLEAHGTTLDAWYDRAKTSMLMATDRTHALRQAISACRKGGTVSIPGVYGGWLDKFPMGAAFAKGLTLKMGQTHMHKYMPILLDRIERGEIDPSFIITHRIGLEDAPAMYRTFRDKHDSCIKVVMKPGEATPDKAKAGHERRRADLDRNVELGSAGTGRE</sequence>
<reference evidence="10" key="2">
    <citation type="submission" date="2016-04" db="EMBL/GenBank/DDBJ databases">
        <title>First Complete Genome Sequence of a Subdivision 6 Acidobacterium.</title>
        <authorList>
            <person name="Huang S."/>
            <person name="Vieira S."/>
            <person name="Bunk B."/>
            <person name="Riedel T."/>
            <person name="Sproeer C."/>
            <person name="Overmann J."/>
        </authorList>
    </citation>
    <scope>NUCLEOTIDE SEQUENCE [LARGE SCALE GENOMIC DNA]</scope>
    <source>
        <strain evidence="10">DSM 100886 HEG_-6_39</strain>
    </source>
</reference>
<dbReference type="AlphaFoldDB" id="A0A143PQP1"/>
<dbReference type="KEGG" id="abac:LuPra_03925"/>
<feature type="domain" description="Alcohol dehydrogenase-like C-terminal" evidence="7">
    <location>
        <begin position="196"/>
        <end position="265"/>
    </location>
</feature>
<dbReference type="STRING" id="1855912.LuPra_03925"/>
<evidence type="ECO:0000313" key="10">
    <source>
        <dbReference type="Proteomes" id="UP000076079"/>
    </source>
</evidence>
<feature type="compositionally biased region" description="Basic and acidic residues" evidence="6">
    <location>
        <begin position="393"/>
        <end position="412"/>
    </location>
</feature>
<dbReference type="InterPro" id="IPR036291">
    <property type="entry name" value="NAD(P)-bd_dom_sf"/>
</dbReference>
<dbReference type="Gene3D" id="3.90.180.10">
    <property type="entry name" value="Medium-chain alcohol dehydrogenases, catalytic domain"/>
    <property type="match status" value="1"/>
</dbReference>
<keyword evidence="4 9" id="KW-0560">Oxidoreductase</keyword>
<dbReference type="EMBL" id="CP015136">
    <property type="protein sequence ID" value="AMY10686.1"/>
    <property type="molecule type" value="Genomic_DNA"/>
</dbReference>
<name>A0A143PQP1_LUTPR</name>
<comment type="cofactor">
    <cofactor evidence="1 5">
        <name>Zn(2+)</name>
        <dbReference type="ChEBI" id="CHEBI:29105"/>
    </cofactor>
</comment>
<dbReference type="SUPFAM" id="SSF51735">
    <property type="entry name" value="NAD(P)-binding Rossmann-fold domains"/>
    <property type="match status" value="1"/>
</dbReference>
<evidence type="ECO:0000313" key="9">
    <source>
        <dbReference type="EMBL" id="AMY10686.1"/>
    </source>
</evidence>
<evidence type="ECO:0000256" key="4">
    <source>
        <dbReference type="ARBA" id="ARBA00023002"/>
    </source>
</evidence>
<dbReference type="InterPro" id="IPR002328">
    <property type="entry name" value="ADH_Zn_CS"/>
</dbReference>
<evidence type="ECO:0000256" key="2">
    <source>
        <dbReference type="ARBA" id="ARBA00022723"/>
    </source>
</evidence>
<dbReference type="Pfam" id="PF08240">
    <property type="entry name" value="ADH_N"/>
    <property type="match status" value="1"/>
</dbReference>
<evidence type="ECO:0000256" key="6">
    <source>
        <dbReference type="SAM" id="MobiDB-lite"/>
    </source>
</evidence>
<dbReference type="PATRIC" id="fig|1813736.3.peg.4146"/>
<accession>A0A143PQP1</accession>
<dbReference type="GO" id="GO:0008270">
    <property type="term" value="F:zinc ion binding"/>
    <property type="evidence" value="ECO:0007669"/>
    <property type="project" value="InterPro"/>
</dbReference>